<accession>A0A5E4M321</accession>
<gene>
    <name evidence="1" type="ORF">CINCED_3A012085</name>
</gene>
<organism evidence="1 2">
    <name type="scientific">Cinara cedri</name>
    <dbReference type="NCBI Taxonomy" id="506608"/>
    <lineage>
        <taxon>Eukaryota</taxon>
        <taxon>Metazoa</taxon>
        <taxon>Ecdysozoa</taxon>
        <taxon>Arthropoda</taxon>
        <taxon>Hexapoda</taxon>
        <taxon>Insecta</taxon>
        <taxon>Pterygota</taxon>
        <taxon>Neoptera</taxon>
        <taxon>Paraneoptera</taxon>
        <taxon>Hemiptera</taxon>
        <taxon>Sternorrhyncha</taxon>
        <taxon>Aphidomorpha</taxon>
        <taxon>Aphidoidea</taxon>
        <taxon>Aphididae</taxon>
        <taxon>Lachninae</taxon>
        <taxon>Cinara</taxon>
    </lineage>
</organism>
<reference evidence="1 2" key="1">
    <citation type="submission" date="2019-08" db="EMBL/GenBank/DDBJ databases">
        <authorList>
            <person name="Alioto T."/>
            <person name="Alioto T."/>
            <person name="Gomez Garrido J."/>
        </authorList>
    </citation>
    <scope>NUCLEOTIDE SEQUENCE [LARGE SCALE GENOMIC DNA]</scope>
</reference>
<evidence type="ECO:0000313" key="2">
    <source>
        <dbReference type="Proteomes" id="UP000325440"/>
    </source>
</evidence>
<evidence type="ECO:0000313" key="1">
    <source>
        <dbReference type="EMBL" id="VVC26295.1"/>
    </source>
</evidence>
<protein>
    <submittedName>
        <fullName evidence="1">Uncharacterized protein</fullName>
    </submittedName>
</protein>
<dbReference type="AlphaFoldDB" id="A0A5E4M321"/>
<sequence length="311" mass="35245">MFEYRRVRTMFPVRVSRNTKVHLTSVSNYCLGYLSANRDRAPVTLTRGLRKLVSAVTAHHHPELIDSIAVSPSCFGVHVLAEVAATRPAVLDGAAVDELFRRKHWRDGGDVYVDSLTIVAAALSERHENVWRLVNGWMPFMEAAATSTVGDDDRRARFRRTLMVNVRCTPLAALTYDLEPQDPGRDREFDWLDPRQRLVLSFALSAGTGAKWLHQTGAFDSLDGHVKTLLDGTVENPSPDPQGFNPQTSVNAIVDTAYSFCASFEGMFFCFVFYFGLIHTELLEINLFSIHYRPFHVESFLSRMDCHERRY</sequence>
<keyword evidence="2" id="KW-1185">Reference proteome</keyword>
<dbReference type="EMBL" id="CABPRJ010000029">
    <property type="protein sequence ID" value="VVC26295.1"/>
    <property type="molecule type" value="Genomic_DNA"/>
</dbReference>
<dbReference type="Proteomes" id="UP000325440">
    <property type="component" value="Unassembled WGS sequence"/>
</dbReference>
<name>A0A5E4M321_9HEMI</name>
<proteinExistence type="predicted"/>